<accession>A0AA38TL52</accession>
<comment type="caution">
    <text evidence="2">The sequence shown here is derived from an EMBL/GenBank/DDBJ whole genome shotgun (WGS) entry which is preliminary data.</text>
</comment>
<evidence type="ECO:0000313" key="3">
    <source>
        <dbReference type="Proteomes" id="UP001172457"/>
    </source>
</evidence>
<name>A0AA38TL52_9ASTR</name>
<feature type="compositionally biased region" description="Basic and acidic residues" evidence="1">
    <location>
        <begin position="146"/>
        <end position="156"/>
    </location>
</feature>
<protein>
    <submittedName>
        <fullName evidence="2">Uncharacterized protein</fullName>
    </submittedName>
</protein>
<proteinExistence type="predicted"/>
<evidence type="ECO:0000313" key="2">
    <source>
        <dbReference type="EMBL" id="KAJ9552488.1"/>
    </source>
</evidence>
<gene>
    <name evidence="2" type="ORF">OSB04_016533</name>
</gene>
<feature type="compositionally biased region" description="Polar residues" evidence="1">
    <location>
        <begin position="133"/>
        <end position="145"/>
    </location>
</feature>
<dbReference type="Proteomes" id="UP001172457">
    <property type="component" value="Chromosome 4"/>
</dbReference>
<reference evidence="2" key="1">
    <citation type="submission" date="2023-03" db="EMBL/GenBank/DDBJ databases">
        <title>Chromosome-scale reference genome and RAD-based genetic map of yellow starthistle (Centaurea solstitialis) reveal putative structural variation and QTLs associated with invader traits.</title>
        <authorList>
            <person name="Reatini B."/>
            <person name="Cang F.A."/>
            <person name="Jiang Q."/>
            <person name="Mckibben M.T.W."/>
            <person name="Barker M.S."/>
            <person name="Rieseberg L.H."/>
            <person name="Dlugosch K.M."/>
        </authorList>
    </citation>
    <scope>NUCLEOTIDE SEQUENCE</scope>
    <source>
        <strain evidence="2">CAN-66</strain>
        <tissue evidence="2">Leaf</tissue>
    </source>
</reference>
<dbReference type="AlphaFoldDB" id="A0AA38TL52"/>
<evidence type="ECO:0000256" key="1">
    <source>
        <dbReference type="SAM" id="MobiDB-lite"/>
    </source>
</evidence>
<organism evidence="2 3">
    <name type="scientific">Centaurea solstitialis</name>
    <name type="common">yellow star-thistle</name>
    <dbReference type="NCBI Taxonomy" id="347529"/>
    <lineage>
        <taxon>Eukaryota</taxon>
        <taxon>Viridiplantae</taxon>
        <taxon>Streptophyta</taxon>
        <taxon>Embryophyta</taxon>
        <taxon>Tracheophyta</taxon>
        <taxon>Spermatophyta</taxon>
        <taxon>Magnoliopsida</taxon>
        <taxon>eudicotyledons</taxon>
        <taxon>Gunneridae</taxon>
        <taxon>Pentapetalae</taxon>
        <taxon>asterids</taxon>
        <taxon>campanulids</taxon>
        <taxon>Asterales</taxon>
        <taxon>Asteraceae</taxon>
        <taxon>Carduoideae</taxon>
        <taxon>Cardueae</taxon>
        <taxon>Centaureinae</taxon>
        <taxon>Centaurea</taxon>
    </lineage>
</organism>
<sequence length="156" mass="17382">MEVRCDGLEYEGGQRWSQIWKEMVAGGIWSLWLQIWNTLGGGGNAGGEGKRRRPMVMWVAGGGDMGRGRWVAGGCYLGPCILKPNTSATSCFLLPYLAPPLMEELKILALVVSRGNLTKPRKRRNREVEGNRRQTSSPPFIGSTNRSDKHKYDQES</sequence>
<keyword evidence="3" id="KW-1185">Reference proteome</keyword>
<feature type="region of interest" description="Disordered" evidence="1">
    <location>
        <begin position="119"/>
        <end position="156"/>
    </location>
</feature>
<dbReference type="EMBL" id="JARYMX010000004">
    <property type="protein sequence ID" value="KAJ9552488.1"/>
    <property type="molecule type" value="Genomic_DNA"/>
</dbReference>